<gene>
    <name evidence="2" type="ORF">CIL03_03160</name>
</gene>
<keyword evidence="1" id="KW-0812">Transmembrane</keyword>
<name>A0A265NED3_9BACI</name>
<keyword evidence="1" id="KW-0472">Membrane</keyword>
<sequence>MGNVQERKTKSDTEKNEPDLKGTFISVMLVGVFLIVSWVGIYTLFMVR</sequence>
<evidence type="ECO:0000313" key="3">
    <source>
        <dbReference type="Proteomes" id="UP000216498"/>
    </source>
</evidence>
<keyword evidence="1" id="KW-1133">Transmembrane helix</keyword>
<evidence type="ECO:0000313" key="2">
    <source>
        <dbReference type="EMBL" id="OZU90155.1"/>
    </source>
</evidence>
<reference evidence="2 3" key="1">
    <citation type="submission" date="2017-08" db="EMBL/GenBank/DDBJ databases">
        <title>Virgibacillus indicus sp. nov. and Virgibacillus profoundi sp. nov, two moderately halophilic bacteria isolated from marine sediment by using the Microfluidic Streak Plate.</title>
        <authorList>
            <person name="Xu B."/>
            <person name="Hu B."/>
            <person name="Wang J."/>
            <person name="Zhu Y."/>
            <person name="Huang L."/>
            <person name="Du W."/>
            <person name="Huang Y."/>
        </authorList>
    </citation>
    <scope>NUCLEOTIDE SEQUENCE [LARGE SCALE GENOMIC DNA]</scope>
    <source>
        <strain evidence="2 3">IO3-P2-C2</strain>
    </source>
</reference>
<feature type="transmembrane region" description="Helical" evidence="1">
    <location>
        <begin position="24"/>
        <end position="45"/>
    </location>
</feature>
<proteinExistence type="predicted"/>
<accession>A0A265NED3</accession>
<dbReference type="EMBL" id="NPMS01000001">
    <property type="protein sequence ID" value="OZU90155.1"/>
    <property type="molecule type" value="Genomic_DNA"/>
</dbReference>
<dbReference type="RefSeq" id="WP_094883752.1">
    <property type="nucleotide sequence ID" value="NZ_NPMS01000001.1"/>
</dbReference>
<evidence type="ECO:0000256" key="1">
    <source>
        <dbReference type="SAM" id="Phobius"/>
    </source>
</evidence>
<dbReference type="AlphaFoldDB" id="A0A265NED3"/>
<protein>
    <submittedName>
        <fullName evidence="2">Cytochrome c oxidase subunit 2A</fullName>
    </submittedName>
</protein>
<dbReference type="OrthoDB" id="2418411at2"/>
<comment type="caution">
    <text evidence="2">The sequence shown here is derived from an EMBL/GenBank/DDBJ whole genome shotgun (WGS) entry which is preliminary data.</text>
</comment>
<dbReference type="Proteomes" id="UP000216498">
    <property type="component" value="Unassembled WGS sequence"/>
</dbReference>
<keyword evidence="3" id="KW-1185">Reference proteome</keyword>
<organism evidence="2 3">
    <name type="scientific">Virgibacillus indicus</name>
    <dbReference type="NCBI Taxonomy" id="2024554"/>
    <lineage>
        <taxon>Bacteria</taxon>
        <taxon>Bacillati</taxon>
        <taxon>Bacillota</taxon>
        <taxon>Bacilli</taxon>
        <taxon>Bacillales</taxon>
        <taxon>Bacillaceae</taxon>
        <taxon>Virgibacillus</taxon>
    </lineage>
</organism>